<feature type="transmembrane region" description="Helical" evidence="1">
    <location>
        <begin position="74"/>
        <end position="93"/>
    </location>
</feature>
<name>A0A382W6Q0_9ZZZZ</name>
<accession>A0A382W6Q0</accession>
<keyword evidence="1" id="KW-1133">Transmembrane helix</keyword>
<evidence type="ECO:0000313" key="2">
    <source>
        <dbReference type="EMBL" id="SVD54467.1"/>
    </source>
</evidence>
<dbReference type="EMBL" id="UINC01157464">
    <property type="protein sequence ID" value="SVD54467.1"/>
    <property type="molecule type" value="Genomic_DNA"/>
</dbReference>
<keyword evidence="1" id="KW-0812">Transmembrane</keyword>
<proteinExistence type="predicted"/>
<feature type="transmembrane region" description="Helical" evidence="1">
    <location>
        <begin position="12"/>
        <end position="30"/>
    </location>
</feature>
<sequence>MITTRLHDGLANTILIYSLIVAAWSFWIYIRRRDLTPQYWGALAIVALIFVLQAAIGVVMLFQGRIAIRGVHYLYGVLGVITLPAVFAFTRGRSTYREALFYGLTLLFLSGVVLRATITAGG</sequence>
<feature type="transmembrane region" description="Helical" evidence="1">
    <location>
        <begin position="42"/>
        <end position="62"/>
    </location>
</feature>
<reference evidence="2" key="1">
    <citation type="submission" date="2018-05" db="EMBL/GenBank/DDBJ databases">
        <authorList>
            <person name="Lanie J.A."/>
            <person name="Ng W.-L."/>
            <person name="Kazmierczak K.M."/>
            <person name="Andrzejewski T.M."/>
            <person name="Davidsen T.M."/>
            <person name="Wayne K.J."/>
            <person name="Tettelin H."/>
            <person name="Glass J.I."/>
            <person name="Rusch D."/>
            <person name="Podicherti R."/>
            <person name="Tsui H.-C.T."/>
            <person name="Winkler M.E."/>
        </authorList>
    </citation>
    <scope>NUCLEOTIDE SEQUENCE</scope>
</reference>
<feature type="transmembrane region" description="Helical" evidence="1">
    <location>
        <begin position="99"/>
        <end position="118"/>
    </location>
</feature>
<keyword evidence="1" id="KW-0472">Membrane</keyword>
<gene>
    <name evidence="2" type="ORF">METZ01_LOCUS407321</name>
</gene>
<dbReference type="AlphaFoldDB" id="A0A382W6Q0"/>
<organism evidence="2">
    <name type="scientific">marine metagenome</name>
    <dbReference type="NCBI Taxonomy" id="408172"/>
    <lineage>
        <taxon>unclassified sequences</taxon>
        <taxon>metagenomes</taxon>
        <taxon>ecological metagenomes</taxon>
    </lineage>
</organism>
<protein>
    <submittedName>
        <fullName evidence="2">Uncharacterized protein</fullName>
    </submittedName>
</protein>
<evidence type="ECO:0000256" key="1">
    <source>
        <dbReference type="SAM" id="Phobius"/>
    </source>
</evidence>